<name>W4IN94_PLAFA</name>
<organism evidence="1 2">
    <name type="scientific">Plasmodium falciparum NF135/5.C10</name>
    <dbReference type="NCBI Taxonomy" id="1036726"/>
    <lineage>
        <taxon>Eukaryota</taxon>
        <taxon>Sar</taxon>
        <taxon>Alveolata</taxon>
        <taxon>Apicomplexa</taxon>
        <taxon>Aconoidasida</taxon>
        <taxon>Haemosporida</taxon>
        <taxon>Plasmodiidae</taxon>
        <taxon>Plasmodium</taxon>
        <taxon>Plasmodium (Laverania)</taxon>
    </lineage>
</organism>
<sequence>MSTCNNIVDLVRNKKELLTGEKKMRKKSCNIDRNTIDNENNKLLDKNILINNFLNSEKLIKEIQLLNNISLRSATYLLKIEIEKIQKLISCNNWKQVPSIYKKSAENILLKKNEYIKNLKKKLLNKNKAIQNNINNDNIDNIDNIYNSCYNLVNKNDEKKFSKHLNSSSSSSSLSSYSSLSNPSDDSCFSNKQNQNNFFSNIKCNNSYFTGNAQTKNNNKIINYKGNFYDNNNKNEIKNNEYYYYDDEQDLDSYNGLCYTNGKNNIFCFLNPQENQKDDKINIDSNHNYMYNNTHSNNDHIDSYHPNGYGDKVISYEKKEGRKLHTNNLINNMGTINKREEETKGSSVFSINNEHCGTTKFIKSASVCNFSCGNLFKNPKKDEDIYTNKMIGSECFNLKTGTNVSKNTKKIIPNFERHTVSSFIKNLSAQKNLQEKINNQHMMIKKNIYEKKDRRASTNTCCSTLGNTFTKRQVQKNYTNDMDDTYNINKLKCIKQKNNHKYENNEYANCDHYDDYNNMNTNHMDLKNSHDHYINDDKILVYKELLNNIRNKKNEKYNIRKKSKFSIEKKIDIFHMNSLNEDYSWEKRKIRRKTLYKKKNSYQEGMV</sequence>
<gene>
    <name evidence="1" type="ORF">PFNF135_01076</name>
</gene>
<proteinExistence type="predicted"/>
<dbReference type="EMBL" id="KI926026">
    <property type="protein sequence ID" value="ETW44509.1"/>
    <property type="molecule type" value="Genomic_DNA"/>
</dbReference>
<accession>W4IN94</accession>
<reference evidence="1 2" key="1">
    <citation type="submission" date="2013-02" db="EMBL/GenBank/DDBJ databases">
        <title>The Genome Annotation of Plasmodium falciparum NF135/5.C10.</title>
        <authorList>
            <consortium name="The Broad Institute Genome Sequencing Platform"/>
            <consortium name="The Broad Institute Genome Sequencing Center for Infectious Disease"/>
            <person name="Neafsey D."/>
            <person name="Hoffman S."/>
            <person name="Volkman S."/>
            <person name="Rosenthal P."/>
            <person name="Walker B."/>
            <person name="Young S.K."/>
            <person name="Zeng Q."/>
            <person name="Gargeya S."/>
            <person name="Fitzgerald M."/>
            <person name="Haas B."/>
            <person name="Abouelleil A."/>
            <person name="Allen A.W."/>
            <person name="Alvarado L."/>
            <person name="Arachchi H.M."/>
            <person name="Berlin A.M."/>
            <person name="Chapman S.B."/>
            <person name="Gainer-Dewar J."/>
            <person name="Goldberg J."/>
            <person name="Griggs A."/>
            <person name="Gujja S."/>
            <person name="Hansen M."/>
            <person name="Howarth C."/>
            <person name="Imamovic A."/>
            <person name="Ireland A."/>
            <person name="Larimer J."/>
            <person name="McCowan C."/>
            <person name="Murphy C."/>
            <person name="Pearson M."/>
            <person name="Poon T.W."/>
            <person name="Priest M."/>
            <person name="Roberts A."/>
            <person name="Saif S."/>
            <person name="Shea T."/>
            <person name="Sisk P."/>
            <person name="Sykes S."/>
            <person name="Wortman J."/>
            <person name="Nusbaum C."/>
            <person name="Birren B."/>
        </authorList>
    </citation>
    <scope>NUCLEOTIDE SEQUENCE [LARGE SCALE GENOMIC DNA]</scope>
    <source>
        <strain evidence="1 2">NF135/5.C10</strain>
    </source>
</reference>
<protein>
    <submittedName>
        <fullName evidence="1">Uncharacterized protein</fullName>
    </submittedName>
</protein>
<dbReference type="Proteomes" id="UP000019114">
    <property type="component" value="Unassembled WGS sequence"/>
</dbReference>
<dbReference type="AlphaFoldDB" id="W4IN94"/>
<evidence type="ECO:0000313" key="2">
    <source>
        <dbReference type="Proteomes" id="UP000019114"/>
    </source>
</evidence>
<reference evidence="1 2" key="2">
    <citation type="submission" date="2013-02" db="EMBL/GenBank/DDBJ databases">
        <title>The Genome Sequence of Plasmodium falciparum NF135/5.C10.</title>
        <authorList>
            <consortium name="The Broad Institute Genome Sequencing Platform"/>
            <consortium name="The Broad Institute Genome Sequencing Center for Infectious Disease"/>
            <person name="Neafsey D."/>
            <person name="Cheeseman I."/>
            <person name="Volkman S."/>
            <person name="Adams J."/>
            <person name="Walker B."/>
            <person name="Young S.K."/>
            <person name="Zeng Q."/>
            <person name="Gargeya S."/>
            <person name="Fitzgerald M."/>
            <person name="Haas B."/>
            <person name="Abouelleil A."/>
            <person name="Alvarado L."/>
            <person name="Arachchi H.M."/>
            <person name="Berlin A.M."/>
            <person name="Chapman S.B."/>
            <person name="Dewar J."/>
            <person name="Goldberg J."/>
            <person name="Griggs A."/>
            <person name="Gujja S."/>
            <person name="Hansen M."/>
            <person name="Howarth C."/>
            <person name="Imamovic A."/>
            <person name="Larimer J."/>
            <person name="McCowan C."/>
            <person name="Murphy C."/>
            <person name="Neiman D."/>
            <person name="Pearson M."/>
            <person name="Priest M."/>
            <person name="Roberts A."/>
            <person name="Saif S."/>
            <person name="Shea T."/>
            <person name="Sisk P."/>
            <person name="Sykes S."/>
            <person name="Wortman J."/>
            <person name="Nusbaum C."/>
            <person name="Birren B."/>
        </authorList>
    </citation>
    <scope>NUCLEOTIDE SEQUENCE [LARGE SCALE GENOMIC DNA]</scope>
    <source>
        <strain evidence="1 2">NF135/5.C10</strain>
    </source>
</reference>
<evidence type="ECO:0000313" key="1">
    <source>
        <dbReference type="EMBL" id="ETW44509.1"/>
    </source>
</evidence>